<proteinExistence type="predicted"/>
<name>A0A016X3C7_9BILA</name>
<dbReference type="Proteomes" id="UP000024635">
    <property type="component" value="Unassembled WGS sequence"/>
</dbReference>
<evidence type="ECO:0000313" key="2">
    <source>
        <dbReference type="Proteomes" id="UP000024635"/>
    </source>
</evidence>
<comment type="caution">
    <text evidence="1">The sequence shown here is derived from an EMBL/GenBank/DDBJ whole genome shotgun (WGS) entry which is preliminary data.</text>
</comment>
<reference evidence="2" key="1">
    <citation type="journal article" date="2015" name="Nat. Genet.">
        <title>The genome and transcriptome of the zoonotic hookworm Ancylostoma ceylanicum identify infection-specific gene families.</title>
        <authorList>
            <person name="Schwarz E.M."/>
            <person name="Hu Y."/>
            <person name="Antoshechkin I."/>
            <person name="Miller M.M."/>
            <person name="Sternberg P.W."/>
            <person name="Aroian R.V."/>
        </authorList>
    </citation>
    <scope>NUCLEOTIDE SEQUENCE</scope>
    <source>
        <strain evidence="2">HY135</strain>
    </source>
</reference>
<accession>A0A016X3C7</accession>
<keyword evidence="2" id="KW-1185">Reference proteome</keyword>
<sequence>MSESVHWPIPEHNFTRVLVHFLMEKMLHFQHDFGNALRQLIPTCFPGFQTISATMLPLRWQGCAGELLVPHLL</sequence>
<dbReference type="EMBL" id="JARK01000017">
    <property type="protein sequence ID" value="EYC45768.1"/>
    <property type="molecule type" value="Genomic_DNA"/>
</dbReference>
<evidence type="ECO:0000313" key="1">
    <source>
        <dbReference type="EMBL" id="EYC45768.1"/>
    </source>
</evidence>
<dbReference type="AlphaFoldDB" id="A0A016X3C7"/>
<gene>
    <name evidence="1" type="primary">Acey_s0417.g1103</name>
    <name evidence="1" type="ORF">Y032_0417g1103</name>
</gene>
<protein>
    <submittedName>
        <fullName evidence="1">Uncharacterized protein</fullName>
    </submittedName>
</protein>
<organism evidence="1 2">
    <name type="scientific">Ancylostoma ceylanicum</name>
    <dbReference type="NCBI Taxonomy" id="53326"/>
    <lineage>
        <taxon>Eukaryota</taxon>
        <taxon>Metazoa</taxon>
        <taxon>Ecdysozoa</taxon>
        <taxon>Nematoda</taxon>
        <taxon>Chromadorea</taxon>
        <taxon>Rhabditida</taxon>
        <taxon>Rhabditina</taxon>
        <taxon>Rhabditomorpha</taxon>
        <taxon>Strongyloidea</taxon>
        <taxon>Ancylostomatidae</taxon>
        <taxon>Ancylostomatinae</taxon>
        <taxon>Ancylostoma</taxon>
    </lineage>
</organism>